<dbReference type="EC" id="2.2.1.2" evidence="4 8"/>
<dbReference type="PANTHER" id="PTHR10683:SF18">
    <property type="entry name" value="TRANSALDOLASE"/>
    <property type="match status" value="1"/>
</dbReference>
<dbReference type="PANTHER" id="PTHR10683">
    <property type="entry name" value="TRANSALDOLASE"/>
    <property type="match status" value="1"/>
</dbReference>
<dbReference type="Pfam" id="PF00923">
    <property type="entry name" value="TAL_FSA"/>
    <property type="match status" value="1"/>
</dbReference>
<evidence type="ECO:0000256" key="8">
    <source>
        <dbReference type="HAMAP-Rule" id="MF_00492"/>
    </source>
</evidence>
<dbReference type="NCBIfam" id="NF009001">
    <property type="entry name" value="PRK12346.1"/>
    <property type="match status" value="1"/>
</dbReference>
<protein>
    <recommendedName>
        <fullName evidence="4 8">Transaldolase</fullName>
        <ecNumber evidence="4 8">2.2.1.2</ecNumber>
    </recommendedName>
</protein>
<accession>A0ABV6B8X9</accession>
<comment type="catalytic activity">
    <reaction evidence="7 8">
        <text>D-sedoheptulose 7-phosphate + D-glyceraldehyde 3-phosphate = D-erythrose 4-phosphate + beta-D-fructose 6-phosphate</text>
        <dbReference type="Rhea" id="RHEA:17053"/>
        <dbReference type="ChEBI" id="CHEBI:16897"/>
        <dbReference type="ChEBI" id="CHEBI:57483"/>
        <dbReference type="ChEBI" id="CHEBI:57634"/>
        <dbReference type="ChEBI" id="CHEBI:59776"/>
        <dbReference type="EC" id="2.2.1.2"/>
    </reaction>
</comment>
<comment type="pathway">
    <text evidence="2 8">Carbohydrate degradation; pentose phosphate pathway; D-glyceraldehyde 3-phosphate and beta-D-fructose 6-phosphate from D-ribose 5-phosphate and D-xylulose 5-phosphate (non-oxidative stage): step 2/3.</text>
</comment>
<evidence type="ECO:0000256" key="5">
    <source>
        <dbReference type="ARBA" id="ARBA00023126"/>
    </source>
</evidence>
<dbReference type="GO" id="GO:0004801">
    <property type="term" value="F:transaldolase activity"/>
    <property type="evidence" value="ECO:0007669"/>
    <property type="project" value="UniProtKB-EC"/>
</dbReference>
<evidence type="ECO:0000313" key="10">
    <source>
        <dbReference type="Proteomes" id="UP001589813"/>
    </source>
</evidence>
<proteinExistence type="inferred from homology"/>
<organism evidence="9 10">
    <name type="scientific">Rheinheimera tilapiae</name>
    <dbReference type="NCBI Taxonomy" id="875043"/>
    <lineage>
        <taxon>Bacteria</taxon>
        <taxon>Pseudomonadati</taxon>
        <taxon>Pseudomonadota</taxon>
        <taxon>Gammaproteobacteria</taxon>
        <taxon>Chromatiales</taxon>
        <taxon>Chromatiaceae</taxon>
        <taxon>Rheinheimera</taxon>
    </lineage>
</organism>
<dbReference type="InterPro" id="IPR001585">
    <property type="entry name" value="TAL/FSA"/>
</dbReference>
<dbReference type="SUPFAM" id="SSF51569">
    <property type="entry name" value="Aldolase"/>
    <property type="match status" value="1"/>
</dbReference>
<dbReference type="Gene3D" id="3.20.20.70">
    <property type="entry name" value="Aldolase class I"/>
    <property type="match status" value="1"/>
</dbReference>
<keyword evidence="10" id="KW-1185">Reference proteome</keyword>
<keyword evidence="5 8" id="KW-0570">Pentose shunt</keyword>
<comment type="subcellular location">
    <subcellularLocation>
        <location evidence="8">Cytoplasm</location>
    </subcellularLocation>
</comment>
<keyword evidence="8 9" id="KW-0808">Transferase</keyword>
<feature type="active site" description="Schiff-base intermediate with substrate" evidence="8">
    <location>
        <position position="124"/>
    </location>
</feature>
<dbReference type="HAMAP" id="MF_00492">
    <property type="entry name" value="Transaldolase_1"/>
    <property type="match status" value="1"/>
</dbReference>
<reference evidence="9 10" key="1">
    <citation type="submission" date="2024-09" db="EMBL/GenBank/DDBJ databases">
        <authorList>
            <person name="Sun Q."/>
            <person name="Mori K."/>
        </authorList>
    </citation>
    <scope>NUCLEOTIDE SEQUENCE [LARGE SCALE GENOMIC DNA]</scope>
    <source>
        <strain evidence="9 10">KCTC 23315</strain>
    </source>
</reference>
<dbReference type="InterPro" id="IPR004730">
    <property type="entry name" value="Transaldolase_1"/>
</dbReference>
<evidence type="ECO:0000256" key="3">
    <source>
        <dbReference type="ARBA" id="ARBA00008012"/>
    </source>
</evidence>
<dbReference type="CDD" id="cd00957">
    <property type="entry name" value="Transaldolase_TalAB"/>
    <property type="match status" value="1"/>
</dbReference>
<sequence>MNQLEQLRSLTTVVADTGDIAAIQQLQPTEATTNPSLILQASQLPQYQALLLDACRAHPDSIAAISEQVTVNFGAEILKHIPGRVSTEIDARLSFDCAASVAKAHSIIARYAAKGIDKSRVLIKLAATWPGIQAAAELEQQGIACNLTLVFSLAQAKACADANVTLISPFVGRILDWYKKQQPNTDFSGASDPGVQSVRQIYQHYKSHGIGTVVMGASFRNIDQIRQLAGCDLLTIAPDLLNQLQAAAAPLPRHLQPDVVRAPAAATPLTEAEFLWQLNEDAMACEKLAEGIRKFAVDQIKLEQLLQQLQQKL</sequence>
<dbReference type="InterPro" id="IPR013785">
    <property type="entry name" value="Aldolase_TIM"/>
</dbReference>
<keyword evidence="8" id="KW-0963">Cytoplasm</keyword>
<dbReference type="Proteomes" id="UP001589813">
    <property type="component" value="Unassembled WGS sequence"/>
</dbReference>
<comment type="similarity">
    <text evidence="3 8">Belongs to the transaldolase family. Type 1 subfamily.</text>
</comment>
<dbReference type="NCBIfam" id="TIGR00874">
    <property type="entry name" value="talAB"/>
    <property type="match status" value="1"/>
</dbReference>
<evidence type="ECO:0000256" key="7">
    <source>
        <dbReference type="ARBA" id="ARBA00048810"/>
    </source>
</evidence>
<gene>
    <name evidence="8 9" type="primary">tal</name>
    <name evidence="9" type="ORF">ACFFJP_03270</name>
</gene>
<evidence type="ECO:0000256" key="2">
    <source>
        <dbReference type="ARBA" id="ARBA00004857"/>
    </source>
</evidence>
<evidence type="ECO:0000256" key="4">
    <source>
        <dbReference type="ARBA" id="ARBA00013151"/>
    </source>
</evidence>
<dbReference type="RefSeq" id="WP_377240483.1">
    <property type="nucleotide sequence ID" value="NZ_JBHLXP010000001.1"/>
</dbReference>
<evidence type="ECO:0000313" key="9">
    <source>
        <dbReference type="EMBL" id="MFC0047310.1"/>
    </source>
</evidence>
<evidence type="ECO:0000256" key="6">
    <source>
        <dbReference type="ARBA" id="ARBA00023270"/>
    </source>
</evidence>
<keyword evidence="6 8" id="KW-0704">Schiff base</keyword>
<comment type="caution">
    <text evidence="9">The sequence shown here is derived from an EMBL/GenBank/DDBJ whole genome shotgun (WGS) entry which is preliminary data.</text>
</comment>
<name>A0ABV6B8X9_9GAMM</name>
<evidence type="ECO:0000256" key="1">
    <source>
        <dbReference type="ARBA" id="ARBA00003518"/>
    </source>
</evidence>
<dbReference type="EMBL" id="JBHLXP010000001">
    <property type="protein sequence ID" value="MFC0047310.1"/>
    <property type="molecule type" value="Genomic_DNA"/>
</dbReference>
<comment type="function">
    <text evidence="1 8">Transaldolase is important for the balance of metabolites in the pentose-phosphate pathway.</text>
</comment>